<feature type="domain" description="Xylose isomerase-like TIM barrel" evidence="1">
    <location>
        <begin position="30"/>
        <end position="252"/>
    </location>
</feature>
<dbReference type="Gene3D" id="3.20.20.150">
    <property type="entry name" value="Divalent-metal-dependent TIM barrel enzymes"/>
    <property type="match status" value="1"/>
</dbReference>
<sequence>MKNIVGVVQGRLSRSEELMFFPSETWEEEFAAAEKVGFNAIEWGFVEKDWEKNPILSERGVVKIKRLMEAHKIQIPSICAYFFIDSGFTGAVAAESSNVLNRLIEQGSKIGVERILIPFLGNSEIKNQKEKKEIIKNLKPCLKKAESFNVELAFETSLGVAELKEFIEQFKHPLVKVYYDTGNRTTCVGDKVPQEIRELNALISGAHIKDRKFGATASYPIGKGGAVFPEIFKALREIKFKGPFIFEAARDPSLDEITLNKTYLKTINKFMNDE</sequence>
<dbReference type="Proteomes" id="UP000177942">
    <property type="component" value="Unassembled WGS sequence"/>
</dbReference>
<reference evidence="2 3" key="1">
    <citation type="journal article" date="2016" name="Nat. Commun.">
        <title>Thousands of microbial genomes shed light on interconnected biogeochemical processes in an aquifer system.</title>
        <authorList>
            <person name="Anantharaman K."/>
            <person name="Brown C.T."/>
            <person name="Hug L.A."/>
            <person name="Sharon I."/>
            <person name="Castelle C.J."/>
            <person name="Probst A.J."/>
            <person name="Thomas B.C."/>
            <person name="Singh A."/>
            <person name="Wilkins M.J."/>
            <person name="Karaoz U."/>
            <person name="Brodie E.L."/>
            <person name="Williams K.H."/>
            <person name="Hubbard S.S."/>
            <person name="Banfield J.F."/>
        </authorList>
    </citation>
    <scope>NUCLEOTIDE SEQUENCE [LARGE SCALE GENOMIC DNA]</scope>
</reference>
<dbReference type="Pfam" id="PF01261">
    <property type="entry name" value="AP_endonuc_2"/>
    <property type="match status" value="1"/>
</dbReference>
<dbReference type="STRING" id="1798407.A3A16_02635"/>
<dbReference type="InterPro" id="IPR036237">
    <property type="entry name" value="Xyl_isomerase-like_sf"/>
</dbReference>
<protein>
    <recommendedName>
        <fullName evidence="1">Xylose isomerase-like TIM barrel domain-containing protein</fullName>
    </recommendedName>
</protein>
<comment type="caution">
    <text evidence="2">The sequence shown here is derived from an EMBL/GenBank/DDBJ whole genome shotgun (WGS) entry which is preliminary data.</text>
</comment>
<evidence type="ECO:0000313" key="3">
    <source>
        <dbReference type="Proteomes" id="UP000177942"/>
    </source>
</evidence>
<dbReference type="AlphaFoldDB" id="A0A1G1ZNL1"/>
<organism evidence="2 3">
    <name type="scientific">Candidatus Harrisonbacteria bacterium RIFCSPLOWO2_01_FULL_44_18</name>
    <dbReference type="NCBI Taxonomy" id="1798407"/>
    <lineage>
        <taxon>Bacteria</taxon>
        <taxon>Candidatus Harrisoniibacteriota</taxon>
    </lineage>
</organism>
<dbReference type="SUPFAM" id="SSF51658">
    <property type="entry name" value="Xylose isomerase-like"/>
    <property type="match status" value="1"/>
</dbReference>
<dbReference type="InterPro" id="IPR013022">
    <property type="entry name" value="Xyl_isomerase-like_TIM-brl"/>
</dbReference>
<dbReference type="PANTHER" id="PTHR12110">
    <property type="entry name" value="HYDROXYPYRUVATE ISOMERASE"/>
    <property type="match status" value="1"/>
</dbReference>
<evidence type="ECO:0000313" key="2">
    <source>
        <dbReference type="EMBL" id="OGY65320.1"/>
    </source>
</evidence>
<gene>
    <name evidence="2" type="ORF">A3A16_02635</name>
</gene>
<name>A0A1G1ZNL1_9BACT</name>
<accession>A0A1G1ZNL1</accession>
<dbReference type="PANTHER" id="PTHR12110:SF53">
    <property type="entry name" value="BLR5974 PROTEIN"/>
    <property type="match status" value="1"/>
</dbReference>
<dbReference type="EMBL" id="MHJJ01000011">
    <property type="protein sequence ID" value="OGY65320.1"/>
    <property type="molecule type" value="Genomic_DNA"/>
</dbReference>
<dbReference type="InterPro" id="IPR050312">
    <property type="entry name" value="IolE/XylAMocC-like"/>
</dbReference>
<proteinExistence type="predicted"/>
<evidence type="ECO:0000259" key="1">
    <source>
        <dbReference type="Pfam" id="PF01261"/>
    </source>
</evidence>